<evidence type="ECO:0000256" key="1">
    <source>
        <dbReference type="SAM" id="SignalP"/>
    </source>
</evidence>
<keyword evidence="1" id="KW-0732">Signal</keyword>
<sequence length="449" mass="46797">MQKTTVSTATSLLLVMVASQSAQAALNDVDPGPYLQVNGGFAAWYQDTHGRALDLCLSKAISSRAPGAPGAPSYMCGLLPEPGFDTTQAVNFPTNFPGEAFWFTGDASIVDAASGIDLTYVSALEAAFAAEEVAEGDQVSFARIRIRVDVPTAGTYIVTHPYGVEIFEVDVAGGRAINMTRDIGIGTPQTYDGALTGDVGPFLRSVNGPYSETNPVTGLVESFIGDPNLEEEVTGSPFDTNFIRIQGPGGIDLRTDLFAVMGKLSTINLTTPAKVERATYSRKNVNSGVVAQQDVFLQAPPPPASTSFTDSADVSIEMTEANATGNWYGQSSTNPSTLPVTLNLTADNQLAIPNSTAAAVTAPLVDLVQIHSATYNLATSEITITASSSDETASPTLTVFGNGDEIAELVGAGPIKSLTTDLGPIPPAQIRVVSANGGSDLEEVIIIQP</sequence>
<keyword evidence="3" id="KW-1185">Reference proteome</keyword>
<proteinExistence type="predicted"/>
<feature type="chain" id="PRO_5013344719" description="IPT/TIG domain-containing protein" evidence="1">
    <location>
        <begin position="25"/>
        <end position="449"/>
    </location>
</feature>
<evidence type="ECO:0000313" key="2">
    <source>
        <dbReference type="EMBL" id="ART83128.1"/>
    </source>
</evidence>
<dbReference type="AlphaFoldDB" id="A0A1Y0D6F5"/>
<reference evidence="2 3" key="1">
    <citation type="journal article" date="2014" name="Int. J. Syst. Evol. Microbiol.">
        <title>Oceanisphaera profunda sp. nov., a marine bacterium isolated from deep-sea sediment, and emended description of the genus Oceanisphaera.</title>
        <authorList>
            <person name="Xu Z."/>
            <person name="Zhang X.Y."/>
            <person name="Su H.N."/>
            <person name="Yu Z.C."/>
            <person name="Liu C."/>
            <person name="Li H."/>
            <person name="Chen X.L."/>
            <person name="Song X.Y."/>
            <person name="Xie B.B."/>
            <person name="Qin Q.L."/>
            <person name="Zhou B.C."/>
            <person name="Shi M."/>
            <person name="Huang Y."/>
            <person name="Zhang Y.Z."/>
        </authorList>
    </citation>
    <scope>NUCLEOTIDE SEQUENCE [LARGE SCALE GENOMIC DNA]</scope>
    <source>
        <strain evidence="2 3">SM1222</strain>
    </source>
</reference>
<dbReference type="Proteomes" id="UP000243937">
    <property type="component" value="Chromosome"/>
</dbReference>
<dbReference type="EMBL" id="CP021377">
    <property type="protein sequence ID" value="ART83128.1"/>
    <property type="molecule type" value="Genomic_DNA"/>
</dbReference>
<name>A0A1Y0D6F5_9GAMM</name>
<dbReference type="KEGG" id="opf:CBP31_11300"/>
<organism evidence="2 3">
    <name type="scientific">Oceanisphaera profunda</name>
    <dbReference type="NCBI Taxonomy" id="1416627"/>
    <lineage>
        <taxon>Bacteria</taxon>
        <taxon>Pseudomonadati</taxon>
        <taxon>Pseudomonadota</taxon>
        <taxon>Gammaproteobacteria</taxon>
        <taxon>Aeromonadales</taxon>
        <taxon>Aeromonadaceae</taxon>
        <taxon>Oceanisphaera</taxon>
    </lineage>
</organism>
<protein>
    <recommendedName>
        <fullName evidence="4">IPT/TIG domain-containing protein</fullName>
    </recommendedName>
</protein>
<dbReference type="RefSeq" id="WP_087037336.1">
    <property type="nucleotide sequence ID" value="NZ_CP021377.1"/>
</dbReference>
<dbReference type="OrthoDB" id="7006393at2"/>
<accession>A0A1Y0D6F5</accession>
<evidence type="ECO:0000313" key="3">
    <source>
        <dbReference type="Proteomes" id="UP000243937"/>
    </source>
</evidence>
<evidence type="ECO:0008006" key="4">
    <source>
        <dbReference type="Google" id="ProtNLM"/>
    </source>
</evidence>
<gene>
    <name evidence="2" type="ORF">CBP31_11300</name>
</gene>
<feature type="signal peptide" evidence="1">
    <location>
        <begin position="1"/>
        <end position="24"/>
    </location>
</feature>